<keyword evidence="1" id="KW-0223">Dioxygenase</keyword>
<dbReference type="InterPro" id="IPR008775">
    <property type="entry name" value="Phytyl_CoA_dOase-like"/>
</dbReference>
<dbReference type="PANTHER" id="PTHR20883">
    <property type="entry name" value="PHYTANOYL-COA DIOXYGENASE DOMAIN CONTAINING 1"/>
    <property type="match status" value="1"/>
</dbReference>
<dbReference type="Proteomes" id="UP000622245">
    <property type="component" value="Unassembled WGS sequence"/>
</dbReference>
<keyword evidence="2" id="KW-1185">Reference proteome</keyword>
<dbReference type="RefSeq" id="WP_203146704.1">
    <property type="nucleotide sequence ID" value="NZ_JAEVHL010000004.1"/>
</dbReference>
<reference evidence="1 2" key="1">
    <citation type="submission" date="2021-01" db="EMBL/GenBank/DDBJ databases">
        <title>Draft genome sequence of Micromonospora sp. strain STR1s_6.</title>
        <authorList>
            <person name="Karlyshev A."/>
            <person name="Jawad R."/>
        </authorList>
    </citation>
    <scope>NUCLEOTIDE SEQUENCE [LARGE SCALE GENOMIC DNA]</scope>
    <source>
        <strain evidence="1 2">STR1S-6</strain>
    </source>
</reference>
<gene>
    <name evidence="1" type="ORF">JM949_01770</name>
</gene>
<dbReference type="PANTHER" id="PTHR20883:SF48">
    <property type="entry name" value="ECTOINE DIOXYGENASE"/>
    <property type="match status" value="1"/>
</dbReference>
<dbReference type="EMBL" id="JAEVHL010000004">
    <property type="protein sequence ID" value="MBM0274278.1"/>
    <property type="molecule type" value="Genomic_DNA"/>
</dbReference>
<organism evidence="1 2">
    <name type="scientific">Micromonospora tarensis</name>
    <dbReference type="NCBI Taxonomy" id="2806100"/>
    <lineage>
        <taxon>Bacteria</taxon>
        <taxon>Bacillati</taxon>
        <taxon>Actinomycetota</taxon>
        <taxon>Actinomycetes</taxon>
        <taxon>Micromonosporales</taxon>
        <taxon>Micromonosporaceae</taxon>
        <taxon>Micromonospora</taxon>
    </lineage>
</organism>
<accession>A0ABS1YA54</accession>
<dbReference type="Pfam" id="PF05721">
    <property type="entry name" value="PhyH"/>
    <property type="match status" value="1"/>
</dbReference>
<protein>
    <submittedName>
        <fullName evidence="1">Phytanoyl-CoA dioxygenase family protein</fullName>
    </submittedName>
</protein>
<evidence type="ECO:0000313" key="1">
    <source>
        <dbReference type="EMBL" id="MBM0274278.1"/>
    </source>
</evidence>
<dbReference type="SUPFAM" id="SSF51197">
    <property type="entry name" value="Clavaminate synthase-like"/>
    <property type="match status" value="1"/>
</dbReference>
<dbReference type="GO" id="GO:0051213">
    <property type="term" value="F:dioxygenase activity"/>
    <property type="evidence" value="ECO:0007669"/>
    <property type="project" value="UniProtKB-KW"/>
</dbReference>
<sequence length="267" mass="29559">MRVNHEWPDLVSSYGKNGYCAPEQRLTDENVAKLRQAIAAISEQERPEIVYESGTSVIRAVHGCHRFDQVCDRVVRLPMLVDLAEALLGGPAYVYQFKVNMKQPREGAAWPWHQDFVFWHREDGMAAPDAVNIAVFLDDVTEANGPLRVIPGSHELGMIGPASSERQASHDWRKHVAAALEYTVPDELVESLVDAYGVVPLTGPAGAVTAFHPNIVHSSSNNTSEQRRAIMLVTYNRVSNAPANPTRPEFLVNRDTTPVVRIGSDDL</sequence>
<dbReference type="Gene3D" id="2.60.120.620">
    <property type="entry name" value="q2cbj1_9rhob like domain"/>
    <property type="match status" value="1"/>
</dbReference>
<keyword evidence="1" id="KW-0560">Oxidoreductase</keyword>
<name>A0ABS1YA54_9ACTN</name>
<comment type="caution">
    <text evidence="1">The sequence shown here is derived from an EMBL/GenBank/DDBJ whole genome shotgun (WGS) entry which is preliminary data.</text>
</comment>
<proteinExistence type="predicted"/>
<evidence type="ECO:0000313" key="2">
    <source>
        <dbReference type="Proteomes" id="UP000622245"/>
    </source>
</evidence>